<geneLocation type="plasmid" evidence="2 3">
    <name>AZOBR_p5</name>
</geneLocation>
<dbReference type="Pfam" id="PF00691">
    <property type="entry name" value="OmpA"/>
    <property type="match status" value="1"/>
</dbReference>
<name>A0A9P1K1G3_9PROT</name>
<dbReference type="Proteomes" id="UP000007319">
    <property type="component" value="Plasmid AZOBR_p5"/>
</dbReference>
<evidence type="ECO:0000313" key="2">
    <source>
        <dbReference type="EMBL" id="CCD03820.1"/>
    </source>
</evidence>
<protein>
    <recommendedName>
        <fullName evidence="1">OmpA-like domain-containing protein</fullName>
    </recommendedName>
</protein>
<keyword evidence="3" id="KW-1185">Reference proteome</keyword>
<dbReference type="EMBL" id="HE577332">
    <property type="protein sequence ID" value="CCD03820.1"/>
    <property type="molecule type" value="Genomic_DNA"/>
</dbReference>
<gene>
    <name evidence="2" type="ORF">AZOBR_p50047</name>
</gene>
<dbReference type="AlphaFoldDB" id="A0A9P1K1G3"/>
<dbReference type="InterPro" id="IPR006665">
    <property type="entry name" value="OmpA-like"/>
</dbReference>
<organism evidence="2 3">
    <name type="scientific">Azospirillum baldaniorum</name>
    <dbReference type="NCBI Taxonomy" id="1064539"/>
    <lineage>
        <taxon>Bacteria</taxon>
        <taxon>Pseudomonadati</taxon>
        <taxon>Pseudomonadota</taxon>
        <taxon>Alphaproteobacteria</taxon>
        <taxon>Rhodospirillales</taxon>
        <taxon>Azospirillaceae</taxon>
        <taxon>Azospirillum</taxon>
    </lineage>
</organism>
<dbReference type="SUPFAM" id="SSF103088">
    <property type="entry name" value="OmpA-like"/>
    <property type="match status" value="1"/>
</dbReference>
<evidence type="ECO:0000259" key="1">
    <source>
        <dbReference type="Pfam" id="PF00691"/>
    </source>
</evidence>
<sequence length="191" mass="20888">MGGVRPERWAERQPAIRRERRRSRRAREERYSHVMIPRHRMLSAHLIAAVCVTAAALPFSSRAGEPIRLVPRGTAASEARGMQIGRCAPIPFAPRSAALDGQAETILQACADALHGTTLDLVVQAWAIPVPDAPDYAAGLAASRADAVRRWLTSHRVPPARVTVRGEAGGVHLAQIRLRLPDLDRGRSGRR</sequence>
<proteinExistence type="predicted"/>
<dbReference type="InterPro" id="IPR036737">
    <property type="entry name" value="OmpA-like_sf"/>
</dbReference>
<dbReference type="Gene3D" id="3.30.1330.60">
    <property type="entry name" value="OmpA-like domain"/>
    <property type="match status" value="1"/>
</dbReference>
<keyword evidence="2" id="KW-0614">Plasmid</keyword>
<feature type="domain" description="OmpA-like" evidence="1">
    <location>
        <begin position="92"/>
        <end position="168"/>
    </location>
</feature>
<accession>A0A9P1K1G3</accession>
<dbReference type="KEGG" id="abs:AZOBR_p50047"/>
<evidence type="ECO:0000313" key="3">
    <source>
        <dbReference type="Proteomes" id="UP000007319"/>
    </source>
</evidence>
<reference evidence="2 3" key="1">
    <citation type="journal article" date="2011" name="PLoS Genet.">
        <title>Azospirillum genomes reveal transition of bacteria from aquatic to terrestrial environments.</title>
        <authorList>
            <person name="Wisniewski-Dye F."/>
            <person name="Borziak K."/>
            <person name="Khalsa-Moyers G."/>
            <person name="Alexandre G."/>
            <person name="Sukharnikov L.O."/>
            <person name="Wuichet K."/>
            <person name="Hurst G.B."/>
            <person name="McDonald W.H."/>
            <person name="Robertson J.S."/>
            <person name="Barbe V."/>
            <person name="Calteau A."/>
            <person name="Rouy Z."/>
            <person name="Mangenot S."/>
            <person name="Prigent-Combaret C."/>
            <person name="Normand P."/>
            <person name="Boyer M."/>
            <person name="Siguier P."/>
            <person name="Dessaux Y."/>
            <person name="Elmerich C."/>
            <person name="Condemine G."/>
            <person name="Krishnen G."/>
            <person name="Kennedy I."/>
            <person name="Paterson A.H."/>
            <person name="Gonzalez V."/>
            <person name="Mavingui P."/>
            <person name="Zhulin I.B."/>
        </authorList>
    </citation>
    <scope>NUCLEOTIDE SEQUENCE [LARGE SCALE GENOMIC DNA]</scope>
    <source>
        <strain evidence="2 3">Sp245</strain>
    </source>
</reference>